<organism evidence="1">
    <name type="scientific">Arundo donax</name>
    <name type="common">Giant reed</name>
    <name type="synonym">Donax arundinaceus</name>
    <dbReference type="NCBI Taxonomy" id="35708"/>
    <lineage>
        <taxon>Eukaryota</taxon>
        <taxon>Viridiplantae</taxon>
        <taxon>Streptophyta</taxon>
        <taxon>Embryophyta</taxon>
        <taxon>Tracheophyta</taxon>
        <taxon>Spermatophyta</taxon>
        <taxon>Magnoliopsida</taxon>
        <taxon>Liliopsida</taxon>
        <taxon>Poales</taxon>
        <taxon>Poaceae</taxon>
        <taxon>PACMAD clade</taxon>
        <taxon>Arundinoideae</taxon>
        <taxon>Arundineae</taxon>
        <taxon>Arundo</taxon>
    </lineage>
</organism>
<dbReference type="AlphaFoldDB" id="A0A0A9FC96"/>
<proteinExistence type="predicted"/>
<protein>
    <submittedName>
        <fullName evidence="1">Uncharacterized protein</fullName>
    </submittedName>
</protein>
<accession>A0A0A9FC96</accession>
<reference evidence="1" key="1">
    <citation type="submission" date="2014-09" db="EMBL/GenBank/DDBJ databases">
        <authorList>
            <person name="Magalhaes I.L.F."/>
            <person name="Oliveira U."/>
            <person name="Santos F.R."/>
            <person name="Vidigal T.H.D.A."/>
            <person name="Brescovit A.D."/>
            <person name="Santos A.J."/>
        </authorList>
    </citation>
    <scope>NUCLEOTIDE SEQUENCE</scope>
    <source>
        <tissue evidence="1">Shoot tissue taken approximately 20 cm above the soil surface</tissue>
    </source>
</reference>
<dbReference type="EMBL" id="GBRH01187286">
    <property type="protein sequence ID" value="JAE10610.1"/>
    <property type="molecule type" value="Transcribed_RNA"/>
</dbReference>
<reference evidence="1" key="2">
    <citation type="journal article" date="2015" name="Data Brief">
        <title>Shoot transcriptome of the giant reed, Arundo donax.</title>
        <authorList>
            <person name="Barrero R.A."/>
            <person name="Guerrero F.D."/>
            <person name="Moolhuijzen P."/>
            <person name="Goolsby J.A."/>
            <person name="Tidwell J."/>
            <person name="Bellgard S.E."/>
            <person name="Bellgard M.I."/>
        </authorList>
    </citation>
    <scope>NUCLEOTIDE SEQUENCE</scope>
    <source>
        <tissue evidence="1">Shoot tissue taken approximately 20 cm above the soil surface</tissue>
    </source>
</reference>
<name>A0A0A9FC96_ARUDO</name>
<evidence type="ECO:0000313" key="1">
    <source>
        <dbReference type="EMBL" id="JAE10610.1"/>
    </source>
</evidence>
<sequence>MYQWGWYQRQFGSCLLHALRSSAPIVAEIIRK</sequence>